<dbReference type="InterPro" id="IPR054427">
    <property type="entry name" value="S1CSD-TOTE-2"/>
</dbReference>
<sequence length="651" mass="76170">MNQPQQKKESVSKQIFAERKKGNLDQAYQMALEAMKQGYDEWTEKAYAWTLIDLIKRDMRLTHSEMLPIYIEQLEQIEVDQSDDILFKQKQYTLNLSDPLQPQIQQAKELSKNHQYHKSVNLYLRLLKQRPDNIELQTSFAWDLYRLAKLALEQNPIKIENFKRYFDEYLRLNTEKPSSLHHCYLWLALKLLNMEKISDEENIDFSDFMMKWKITHLLREDYQPSYYEDKNGEKREKSPLALNVFRAIFKSGLAHKNQQTLAALLPEIEKQSPRICSDLIWLKWDLAKTYHFLGDYERSQELTVKLLKIKPNEYWLWDFLGDLYQAQQDMSLACYAKALLNQKDIGFVYKIKIKLAKLFIAQKEYKKAKCELDEIIHYKNSKDEKIPKAVENLMLEPWYNDTQATDSNKNIYIQNAPTAENLLHQNLPWVKAVLGDVFENNGKKNRKLFLSLDKIPLEISVPDNKITLANKKVNTAIKVKGEMQQGRFHLYIVAECLEQSEIFPSYQAVVTYINQEKKMVNCLVDKNFDFAIPLTEIKCNVNVLDVLDVTLSTHTTKDGKKRFKAHQVKLSDKPVPTLLKEFDQSVEVSSGNGFTDNDIFIPKNLVSAHNILDDAQVKGLALLSLDKKKNQWGWRAVKIMDVKGGYDDWDD</sequence>
<feature type="domain" description="TOTE conflict systems S1/CSD-like" evidence="2">
    <location>
        <begin position="502"/>
        <end position="561"/>
    </location>
</feature>
<gene>
    <name evidence="3" type="ORF">PTQ27_09890</name>
</gene>
<dbReference type="InterPro" id="IPR054426">
    <property type="entry name" value="S1CSD-TOTE-1"/>
</dbReference>
<dbReference type="Pfam" id="PF22707">
    <property type="entry name" value="S1CSD-TOTE-2"/>
    <property type="match status" value="1"/>
</dbReference>
<dbReference type="Gene3D" id="1.25.40.10">
    <property type="entry name" value="Tetratricopeptide repeat domain"/>
    <property type="match status" value="1"/>
</dbReference>
<dbReference type="Pfam" id="PF22708">
    <property type="entry name" value="S1CSD-TOTE-1"/>
    <property type="match status" value="1"/>
</dbReference>
<organism evidence="3 4">
    <name type="scientific">Mannheimia cairinae</name>
    <dbReference type="NCBI Taxonomy" id="3025936"/>
    <lineage>
        <taxon>Bacteria</taxon>
        <taxon>Pseudomonadati</taxon>
        <taxon>Pseudomonadota</taxon>
        <taxon>Gammaproteobacteria</taxon>
        <taxon>Pasteurellales</taxon>
        <taxon>Pasteurellaceae</taxon>
        <taxon>Mannheimia</taxon>
    </lineage>
</organism>
<dbReference type="InterPro" id="IPR054283">
    <property type="entry name" value="DUF7017"/>
</dbReference>
<dbReference type="Proteomes" id="UP001221909">
    <property type="component" value="Unassembled WGS sequence"/>
</dbReference>
<proteinExistence type="predicted"/>
<evidence type="ECO:0008006" key="5">
    <source>
        <dbReference type="Google" id="ProtNLM"/>
    </source>
</evidence>
<name>A0ABT5MV37_9PAST</name>
<evidence type="ECO:0000259" key="1">
    <source>
        <dbReference type="Pfam" id="PF22707"/>
    </source>
</evidence>
<accession>A0ABT5MV37</accession>
<reference evidence="3 4" key="1">
    <citation type="submission" date="2023-02" db="EMBL/GenBank/DDBJ databases">
        <title>Mannheimia cairiniae sp. nov., a novel species of Mannheimia obtained from moscovy ducks (Cairina moschata) and reclassification of Mannheimia ovis as heterotypic synonym of Mannheimia pernigra.</title>
        <authorList>
            <person name="Christensen H."/>
        </authorList>
    </citation>
    <scope>NUCLEOTIDE SEQUENCE [LARGE SCALE GENOMIC DNA]</scope>
    <source>
        <strain evidence="3 4">AT1</strain>
    </source>
</reference>
<dbReference type="SUPFAM" id="SSF48452">
    <property type="entry name" value="TPR-like"/>
    <property type="match status" value="1"/>
</dbReference>
<comment type="caution">
    <text evidence="3">The sequence shown here is derived from an EMBL/GenBank/DDBJ whole genome shotgun (WGS) entry which is preliminary data.</text>
</comment>
<evidence type="ECO:0000313" key="3">
    <source>
        <dbReference type="EMBL" id="MDD0824767.1"/>
    </source>
</evidence>
<protein>
    <recommendedName>
        <fullName evidence="5">Tetratricopeptide repeat protein</fullName>
    </recommendedName>
</protein>
<dbReference type="EMBL" id="JAQSJE010000009">
    <property type="protein sequence ID" value="MDD0824767.1"/>
    <property type="molecule type" value="Genomic_DNA"/>
</dbReference>
<feature type="domain" description="TOTE conflict systems S1/CSD-like" evidence="1">
    <location>
        <begin position="580"/>
        <end position="639"/>
    </location>
</feature>
<keyword evidence="4" id="KW-1185">Reference proteome</keyword>
<dbReference type="Pfam" id="PF22860">
    <property type="entry name" value="DUF7017"/>
    <property type="match status" value="1"/>
</dbReference>
<dbReference type="InterPro" id="IPR011990">
    <property type="entry name" value="TPR-like_helical_dom_sf"/>
</dbReference>
<evidence type="ECO:0000259" key="2">
    <source>
        <dbReference type="Pfam" id="PF22708"/>
    </source>
</evidence>
<evidence type="ECO:0000313" key="4">
    <source>
        <dbReference type="Proteomes" id="UP001221909"/>
    </source>
</evidence>